<comment type="caution">
    <text evidence="1">The sequence shown here is derived from an EMBL/GenBank/DDBJ whole genome shotgun (WGS) entry which is preliminary data.</text>
</comment>
<keyword evidence="2" id="KW-1185">Reference proteome</keyword>
<name>A0A9D5CKE0_9LILI</name>
<organism evidence="1 2">
    <name type="scientific">Dioscorea zingiberensis</name>
    <dbReference type="NCBI Taxonomy" id="325984"/>
    <lineage>
        <taxon>Eukaryota</taxon>
        <taxon>Viridiplantae</taxon>
        <taxon>Streptophyta</taxon>
        <taxon>Embryophyta</taxon>
        <taxon>Tracheophyta</taxon>
        <taxon>Spermatophyta</taxon>
        <taxon>Magnoliopsida</taxon>
        <taxon>Liliopsida</taxon>
        <taxon>Dioscoreales</taxon>
        <taxon>Dioscoreaceae</taxon>
        <taxon>Dioscorea</taxon>
    </lineage>
</organism>
<dbReference type="Proteomes" id="UP001085076">
    <property type="component" value="Miscellaneous, Linkage group lg04"/>
</dbReference>
<dbReference type="OrthoDB" id="968797at2759"/>
<gene>
    <name evidence="1" type="ORF">J5N97_016499</name>
</gene>
<dbReference type="AlphaFoldDB" id="A0A9D5CKE0"/>
<reference evidence="1" key="1">
    <citation type="submission" date="2021-03" db="EMBL/GenBank/DDBJ databases">
        <authorList>
            <person name="Li Z."/>
            <person name="Yang C."/>
        </authorList>
    </citation>
    <scope>NUCLEOTIDE SEQUENCE</scope>
    <source>
        <strain evidence="1">Dzin_1.0</strain>
        <tissue evidence="1">Leaf</tissue>
    </source>
</reference>
<protein>
    <submittedName>
        <fullName evidence="1">Uncharacterized protein</fullName>
    </submittedName>
</protein>
<proteinExistence type="predicted"/>
<reference evidence="1" key="2">
    <citation type="journal article" date="2022" name="Hortic Res">
        <title>The genome of Dioscorea zingiberensis sheds light on the biosynthesis, origin and evolution of the medicinally important diosgenin saponins.</title>
        <authorList>
            <person name="Li Y."/>
            <person name="Tan C."/>
            <person name="Li Z."/>
            <person name="Guo J."/>
            <person name="Li S."/>
            <person name="Chen X."/>
            <person name="Wang C."/>
            <person name="Dai X."/>
            <person name="Yang H."/>
            <person name="Song W."/>
            <person name="Hou L."/>
            <person name="Xu J."/>
            <person name="Tong Z."/>
            <person name="Xu A."/>
            <person name="Yuan X."/>
            <person name="Wang W."/>
            <person name="Yang Q."/>
            <person name="Chen L."/>
            <person name="Sun Z."/>
            <person name="Wang K."/>
            <person name="Pan B."/>
            <person name="Chen J."/>
            <person name="Bao Y."/>
            <person name="Liu F."/>
            <person name="Qi X."/>
            <person name="Gang D.R."/>
            <person name="Wen J."/>
            <person name="Li J."/>
        </authorList>
    </citation>
    <scope>NUCLEOTIDE SEQUENCE</scope>
    <source>
        <strain evidence="1">Dzin_1.0</strain>
    </source>
</reference>
<dbReference type="EMBL" id="JAGGNH010000004">
    <property type="protein sequence ID" value="KAJ0974534.1"/>
    <property type="molecule type" value="Genomic_DNA"/>
</dbReference>
<evidence type="ECO:0000313" key="1">
    <source>
        <dbReference type="EMBL" id="KAJ0974534.1"/>
    </source>
</evidence>
<sequence length="107" mass="12078">MDAKELPDPSEKDRRDLELIEEEIPPDPGNAMVLGRTENMRVEGNGSKRNLTVGVHTQKKGRIEEADDDSTTYLEFWSFDVLVLWAGFLPNPKLETSVLAICLNLLH</sequence>
<evidence type="ECO:0000313" key="2">
    <source>
        <dbReference type="Proteomes" id="UP001085076"/>
    </source>
</evidence>
<accession>A0A9D5CKE0</accession>